<protein>
    <submittedName>
        <fullName evidence="1">Uncharacterized protein</fullName>
    </submittedName>
</protein>
<evidence type="ECO:0000313" key="1">
    <source>
        <dbReference type="EMBL" id="KAF7813823.1"/>
    </source>
</evidence>
<keyword evidence="2" id="KW-1185">Reference proteome</keyword>
<name>A0A834T285_9FABA</name>
<gene>
    <name evidence="1" type="ORF">G2W53_034799</name>
</gene>
<comment type="caution">
    <text evidence="1">The sequence shown here is derived from an EMBL/GenBank/DDBJ whole genome shotgun (WGS) entry which is preliminary data.</text>
</comment>
<sequence length="29" mass="3291">MDVLGTASYRMYSVLGGIQYFRTIYSAIN</sequence>
<evidence type="ECO:0000313" key="2">
    <source>
        <dbReference type="Proteomes" id="UP000634136"/>
    </source>
</evidence>
<dbReference type="AlphaFoldDB" id="A0A834T285"/>
<reference evidence="1" key="1">
    <citation type="submission" date="2020-09" db="EMBL/GenBank/DDBJ databases">
        <title>Genome-Enabled Discovery of Anthraquinone Biosynthesis in Senna tora.</title>
        <authorList>
            <person name="Kang S.-H."/>
            <person name="Pandey R.P."/>
            <person name="Lee C.-M."/>
            <person name="Sim J.-S."/>
            <person name="Jeong J.-T."/>
            <person name="Choi B.-S."/>
            <person name="Jung M."/>
            <person name="Ginzburg D."/>
            <person name="Zhao K."/>
            <person name="Won S.Y."/>
            <person name="Oh T.-J."/>
            <person name="Yu Y."/>
            <person name="Kim N.-H."/>
            <person name="Lee O.R."/>
            <person name="Lee T.-H."/>
            <person name="Bashyal P."/>
            <person name="Kim T.-S."/>
            <person name="Lee W.-H."/>
            <person name="Kawkins C."/>
            <person name="Kim C.-K."/>
            <person name="Kim J.S."/>
            <person name="Ahn B.O."/>
            <person name="Rhee S.Y."/>
            <person name="Sohng J.K."/>
        </authorList>
    </citation>
    <scope>NUCLEOTIDE SEQUENCE</scope>
    <source>
        <tissue evidence="1">Leaf</tissue>
    </source>
</reference>
<dbReference type="Proteomes" id="UP000634136">
    <property type="component" value="Unassembled WGS sequence"/>
</dbReference>
<accession>A0A834T285</accession>
<organism evidence="1 2">
    <name type="scientific">Senna tora</name>
    <dbReference type="NCBI Taxonomy" id="362788"/>
    <lineage>
        <taxon>Eukaryota</taxon>
        <taxon>Viridiplantae</taxon>
        <taxon>Streptophyta</taxon>
        <taxon>Embryophyta</taxon>
        <taxon>Tracheophyta</taxon>
        <taxon>Spermatophyta</taxon>
        <taxon>Magnoliopsida</taxon>
        <taxon>eudicotyledons</taxon>
        <taxon>Gunneridae</taxon>
        <taxon>Pentapetalae</taxon>
        <taxon>rosids</taxon>
        <taxon>fabids</taxon>
        <taxon>Fabales</taxon>
        <taxon>Fabaceae</taxon>
        <taxon>Caesalpinioideae</taxon>
        <taxon>Cassia clade</taxon>
        <taxon>Senna</taxon>
    </lineage>
</organism>
<dbReference type="EMBL" id="JAAIUW010000010">
    <property type="protein sequence ID" value="KAF7813823.1"/>
    <property type="molecule type" value="Genomic_DNA"/>
</dbReference>
<proteinExistence type="predicted"/>